<accession>A0A158QI49</accession>
<dbReference type="WBParaSite" id="HNAJ_0000869201-mRNA-1">
    <property type="protein sequence ID" value="HNAJ_0000869201-mRNA-1"/>
    <property type="gene ID" value="HNAJ_0000869201"/>
</dbReference>
<evidence type="ECO:0000313" key="1">
    <source>
        <dbReference type="WBParaSite" id="HNAJ_0000869201-mRNA-1"/>
    </source>
</evidence>
<proteinExistence type="predicted"/>
<dbReference type="AlphaFoldDB" id="A0A158QI49"/>
<name>A0A158QI49_RODNA</name>
<organism evidence="1">
    <name type="scientific">Rodentolepis nana</name>
    <name type="common">Dwarf tapeworm</name>
    <name type="synonym">Hymenolepis nana</name>
    <dbReference type="NCBI Taxonomy" id="102285"/>
    <lineage>
        <taxon>Eukaryota</taxon>
        <taxon>Metazoa</taxon>
        <taxon>Spiralia</taxon>
        <taxon>Lophotrochozoa</taxon>
        <taxon>Platyhelminthes</taxon>
        <taxon>Cestoda</taxon>
        <taxon>Eucestoda</taxon>
        <taxon>Cyclophyllidea</taxon>
        <taxon>Hymenolepididae</taxon>
        <taxon>Rodentolepis</taxon>
    </lineage>
</organism>
<reference evidence="1" key="1">
    <citation type="submission" date="2016-04" db="UniProtKB">
        <authorList>
            <consortium name="WormBaseParasite"/>
        </authorList>
    </citation>
    <scope>IDENTIFICATION</scope>
</reference>
<sequence length="100" mass="11785">LTLLFVVYCHHAESNYPSVYLQMRQPESLFASSFLPEKLVVPTVYYLEKDLCWGNWPNFAESALLLVVCWEQNIEYYIEVSLRFHIFVSIGISSFRWGLK</sequence>
<protein>
    <submittedName>
        <fullName evidence="1">Ovule protein</fullName>
    </submittedName>
</protein>